<dbReference type="PANTHER" id="PTHR47829">
    <property type="entry name" value="HYDROLASE, PUTATIVE (AFU_ORTHOLOGUE AFUA_1G12880)-RELATED"/>
    <property type="match status" value="1"/>
</dbReference>
<evidence type="ECO:0000313" key="2">
    <source>
        <dbReference type="EMBL" id="CAB5009113.1"/>
    </source>
</evidence>
<accession>A0A6J7IC25</accession>
<reference evidence="1" key="1">
    <citation type="submission" date="2020-05" db="EMBL/GenBank/DDBJ databases">
        <authorList>
            <person name="Chiriac C."/>
            <person name="Salcher M."/>
            <person name="Ghai R."/>
            <person name="Kavagutti S V."/>
        </authorList>
    </citation>
    <scope>NUCLEOTIDE SEQUENCE</scope>
</reference>
<dbReference type="PRINTS" id="PR00413">
    <property type="entry name" value="HADHALOGNASE"/>
</dbReference>
<dbReference type="InterPro" id="IPR023198">
    <property type="entry name" value="PGP-like_dom2"/>
</dbReference>
<dbReference type="Pfam" id="PF00702">
    <property type="entry name" value="Hydrolase"/>
    <property type="match status" value="1"/>
</dbReference>
<sequence length="216" mass="23875">MPEPRALIVDWGGVLTGDLRVAVQRWAEIDGVDLQTYASLMRDWLGEPAGMEALLNPVHALERGEMALPDFESRLARALSERTGRPVEERGLLGRMFEHFEHAEDMSGLVRRARAAGIRTALCSNSWGNDYPRDGWDDMFDVVVISGEVGMRKPEPRIFEHTLKLVGVSAEESVFVDDLPHNIAAAVALGMIGIRHVGYETTALEIDALFGIHLSS</sequence>
<name>A0A6J7IC25_9ZZZZ</name>
<dbReference type="Gene3D" id="1.10.150.240">
    <property type="entry name" value="Putative phosphatase, domain 2"/>
    <property type="match status" value="1"/>
</dbReference>
<proteinExistence type="predicted"/>
<dbReference type="SFLD" id="SFLDS00003">
    <property type="entry name" value="Haloacid_Dehalogenase"/>
    <property type="match status" value="1"/>
</dbReference>
<dbReference type="AlphaFoldDB" id="A0A6J7IC25"/>
<dbReference type="InterPro" id="IPR006439">
    <property type="entry name" value="HAD-SF_hydro_IA"/>
</dbReference>
<gene>
    <name evidence="1" type="ORF">UFOPK3773_00090</name>
    <name evidence="2" type="ORF">UFOPK3992_01133</name>
</gene>
<dbReference type="Gene3D" id="3.40.50.1000">
    <property type="entry name" value="HAD superfamily/HAD-like"/>
    <property type="match status" value="1"/>
</dbReference>
<evidence type="ECO:0000313" key="1">
    <source>
        <dbReference type="EMBL" id="CAB4928360.1"/>
    </source>
</evidence>
<dbReference type="NCBIfam" id="TIGR01509">
    <property type="entry name" value="HAD-SF-IA-v3"/>
    <property type="match status" value="1"/>
</dbReference>
<dbReference type="EMBL" id="CAFBNF010000004">
    <property type="protein sequence ID" value="CAB4928360.1"/>
    <property type="molecule type" value="Genomic_DNA"/>
</dbReference>
<dbReference type="InterPro" id="IPR023214">
    <property type="entry name" value="HAD_sf"/>
</dbReference>
<dbReference type="InterPro" id="IPR052898">
    <property type="entry name" value="ACAD10-like"/>
</dbReference>
<dbReference type="SUPFAM" id="SSF56784">
    <property type="entry name" value="HAD-like"/>
    <property type="match status" value="1"/>
</dbReference>
<protein>
    <submittedName>
        <fullName evidence="1">Unannotated protein</fullName>
    </submittedName>
</protein>
<dbReference type="CDD" id="cd02603">
    <property type="entry name" value="HAD_sEH-N_like"/>
    <property type="match status" value="1"/>
</dbReference>
<dbReference type="InterPro" id="IPR036412">
    <property type="entry name" value="HAD-like_sf"/>
</dbReference>
<organism evidence="1">
    <name type="scientific">freshwater metagenome</name>
    <dbReference type="NCBI Taxonomy" id="449393"/>
    <lineage>
        <taxon>unclassified sequences</taxon>
        <taxon>metagenomes</taxon>
        <taxon>ecological metagenomes</taxon>
    </lineage>
</organism>
<dbReference type="PANTHER" id="PTHR47829:SF1">
    <property type="entry name" value="HAD FAMILY PHOSPHATASE"/>
    <property type="match status" value="1"/>
</dbReference>
<dbReference type="SFLD" id="SFLDG01129">
    <property type="entry name" value="C1.5:_HAD__Beta-PGM__Phosphata"/>
    <property type="match status" value="1"/>
</dbReference>
<dbReference type="EMBL" id="CAFBOZ010000156">
    <property type="protein sequence ID" value="CAB5009113.1"/>
    <property type="molecule type" value="Genomic_DNA"/>
</dbReference>